<evidence type="ECO:0000313" key="3">
    <source>
        <dbReference type="Proteomes" id="UP000232688"/>
    </source>
</evidence>
<dbReference type="AlphaFoldDB" id="A0A2N0QQG3"/>
<dbReference type="VEuPathDB" id="FungiDB:RhiirA1_404424"/>
<reference evidence="2 3" key="2">
    <citation type="submission" date="2017-10" db="EMBL/GenBank/DDBJ databases">
        <title>Genome analyses suggest a sexual origin of heterokaryosis in a supposedly ancient asexual fungus.</title>
        <authorList>
            <person name="Corradi N."/>
            <person name="Sedzielewska K."/>
            <person name="Noel J."/>
            <person name="Charron P."/>
            <person name="Farinelli L."/>
            <person name="Marton T."/>
            <person name="Kruger M."/>
            <person name="Pelin A."/>
            <person name="Brachmann A."/>
            <person name="Corradi N."/>
        </authorList>
    </citation>
    <scope>NUCLEOTIDE SEQUENCE [LARGE SCALE GENOMIC DNA]</scope>
    <source>
        <strain evidence="2 3">A1</strain>
    </source>
</reference>
<name>A0A2N0QQG3_9GLOM</name>
<feature type="non-terminal residue" evidence="2">
    <location>
        <position position="1"/>
    </location>
</feature>
<sequence length="106" mass="12610">VPAFRFNENILYLYMISGMLLNQMVEVWKKLFKMKKEIAVIASMNKQFEQSAKYRNVFSAKYYNKCKKKPNFLTTLKTLFTFRNLERKVQDAAGLHFEGINLRSKK</sequence>
<evidence type="ECO:0000256" key="1">
    <source>
        <dbReference type="SAM" id="Phobius"/>
    </source>
</evidence>
<dbReference type="Proteomes" id="UP000232688">
    <property type="component" value="Unassembled WGS sequence"/>
</dbReference>
<dbReference type="EMBL" id="LLXH01004426">
    <property type="protein sequence ID" value="PKC53274.1"/>
    <property type="molecule type" value="Genomic_DNA"/>
</dbReference>
<evidence type="ECO:0000313" key="2">
    <source>
        <dbReference type="EMBL" id="PKC53274.1"/>
    </source>
</evidence>
<organism evidence="2 3">
    <name type="scientific">Rhizophagus irregularis</name>
    <dbReference type="NCBI Taxonomy" id="588596"/>
    <lineage>
        <taxon>Eukaryota</taxon>
        <taxon>Fungi</taxon>
        <taxon>Fungi incertae sedis</taxon>
        <taxon>Mucoromycota</taxon>
        <taxon>Glomeromycotina</taxon>
        <taxon>Glomeromycetes</taxon>
        <taxon>Glomerales</taxon>
        <taxon>Glomeraceae</taxon>
        <taxon>Rhizophagus</taxon>
    </lineage>
</organism>
<comment type="caution">
    <text evidence="2">The sequence shown here is derived from an EMBL/GenBank/DDBJ whole genome shotgun (WGS) entry which is preliminary data.</text>
</comment>
<protein>
    <submittedName>
        <fullName evidence="2">Uncharacterized protein</fullName>
    </submittedName>
</protein>
<keyword evidence="1" id="KW-0472">Membrane</keyword>
<accession>A0A2N0QQG3</accession>
<feature type="transmembrane region" description="Helical" evidence="1">
    <location>
        <begin position="12"/>
        <end position="28"/>
    </location>
</feature>
<gene>
    <name evidence="2" type="ORF">RhiirA1_404424</name>
</gene>
<keyword evidence="1" id="KW-0812">Transmembrane</keyword>
<reference evidence="2 3" key="1">
    <citation type="submission" date="2017-10" db="EMBL/GenBank/DDBJ databases">
        <title>Extensive intraspecific genome diversity in a model arbuscular mycorrhizal fungus.</title>
        <authorList>
            <person name="Chen E.C.H."/>
            <person name="Morin E."/>
            <person name="Baudet D."/>
            <person name="Noel J."/>
            <person name="Ndikumana S."/>
            <person name="Charron P."/>
            <person name="St-Onge C."/>
            <person name="Giorgi J."/>
            <person name="Grigoriev I.V."/>
            <person name="Roux C."/>
            <person name="Martin F.M."/>
            <person name="Corradi N."/>
        </authorList>
    </citation>
    <scope>NUCLEOTIDE SEQUENCE [LARGE SCALE GENOMIC DNA]</scope>
    <source>
        <strain evidence="2 3">A1</strain>
    </source>
</reference>
<keyword evidence="1" id="KW-1133">Transmembrane helix</keyword>
<proteinExistence type="predicted"/>